<organism evidence="1 2">
    <name type="scientific">Punica granatum</name>
    <name type="common">Pomegranate</name>
    <dbReference type="NCBI Taxonomy" id="22663"/>
    <lineage>
        <taxon>Eukaryota</taxon>
        <taxon>Viridiplantae</taxon>
        <taxon>Streptophyta</taxon>
        <taxon>Embryophyta</taxon>
        <taxon>Tracheophyta</taxon>
        <taxon>Spermatophyta</taxon>
        <taxon>Magnoliopsida</taxon>
        <taxon>eudicotyledons</taxon>
        <taxon>Gunneridae</taxon>
        <taxon>Pentapetalae</taxon>
        <taxon>rosids</taxon>
        <taxon>malvids</taxon>
        <taxon>Myrtales</taxon>
        <taxon>Lythraceae</taxon>
        <taxon>Punica</taxon>
    </lineage>
</organism>
<comment type="caution">
    <text evidence="1">The sequence shown here is derived from an EMBL/GenBank/DDBJ whole genome shotgun (WGS) entry which is preliminary data.</text>
</comment>
<dbReference type="AlphaFoldDB" id="A0A2I0KTT3"/>
<reference evidence="1 2" key="1">
    <citation type="submission" date="2017-11" db="EMBL/GenBank/DDBJ databases">
        <title>De-novo sequencing of pomegranate (Punica granatum L.) genome.</title>
        <authorList>
            <person name="Akparov Z."/>
            <person name="Amiraslanov A."/>
            <person name="Hajiyeva S."/>
            <person name="Abbasov M."/>
            <person name="Kaur K."/>
            <person name="Hamwieh A."/>
            <person name="Solovyev V."/>
            <person name="Salamov A."/>
            <person name="Braich B."/>
            <person name="Kosarev P."/>
            <person name="Mahmoud A."/>
            <person name="Hajiyev E."/>
            <person name="Babayeva S."/>
            <person name="Izzatullayeva V."/>
            <person name="Mammadov A."/>
            <person name="Mammadov A."/>
            <person name="Sharifova S."/>
            <person name="Ojaghi J."/>
            <person name="Eynullazada K."/>
            <person name="Bayramov B."/>
            <person name="Abdulazimova A."/>
            <person name="Shahmuradov I."/>
        </authorList>
    </citation>
    <scope>NUCLEOTIDE SEQUENCE [LARGE SCALE GENOMIC DNA]</scope>
    <source>
        <strain evidence="2">cv. AG2017</strain>
        <tissue evidence="1">Leaf</tissue>
    </source>
</reference>
<name>A0A2I0KTT3_PUNGR</name>
<proteinExistence type="predicted"/>
<evidence type="ECO:0000313" key="2">
    <source>
        <dbReference type="Proteomes" id="UP000233551"/>
    </source>
</evidence>
<dbReference type="Proteomes" id="UP000233551">
    <property type="component" value="Unassembled WGS sequence"/>
</dbReference>
<keyword evidence="2" id="KW-1185">Reference proteome</keyword>
<sequence length="74" mass="7509">MLEGALELSPRVGERVGALCASRGAGSCNVAGQGALQLGGEKTIGTDLRVSEKITAAWVPCEREAAAGHFNGRG</sequence>
<protein>
    <submittedName>
        <fullName evidence="1">Uncharacterized protein</fullName>
    </submittedName>
</protein>
<dbReference type="EMBL" id="PGOL01000355">
    <property type="protein sequence ID" value="PKI71868.1"/>
    <property type="molecule type" value="Genomic_DNA"/>
</dbReference>
<gene>
    <name evidence="1" type="ORF">CRG98_007727</name>
</gene>
<evidence type="ECO:0000313" key="1">
    <source>
        <dbReference type="EMBL" id="PKI71868.1"/>
    </source>
</evidence>
<accession>A0A2I0KTT3</accession>